<evidence type="ECO:0000256" key="4">
    <source>
        <dbReference type="ARBA" id="ARBA00023163"/>
    </source>
</evidence>
<dbReference type="Pfam" id="PF02909">
    <property type="entry name" value="TetR_C_1"/>
    <property type="match status" value="1"/>
</dbReference>
<evidence type="ECO:0000313" key="7">
    <source>
        <dbReference type="EMBL" id="RNL88368.1"/>
    </source>
</evidence>
<dbReference type="PRINTS" id="PR00400">
    <property type="entry name" value="TETREPRESSOR"/>
</dbReference>
<evidence type="ECO:0000256" key="2">
    <source>
        <dbReference type="ARBA" id="ARBA00023015"/>
    </source>
</evidence>
<dbReference type="PROSITE" id="PS50977">
    <property type="entry name" value="HTH_TETR_2"/>
    <property type="match status" value="1"/>
</dbReference>
<keyword evidence="3 5" id="KW-0238">DNA-binding</keyword>
<sequence>MATTGQAAGGRGDARLTERGIYTAALRLIDADGVGALSMRKLAGVLGVNPMSLYHHVPNKAALLRGVKNLVAAQFQPRVDGGTWQEQLGRFARDFRALAHRHPNLIVHSLGSPDFIEPEDPFWTGLTDILDSAGVPAAEVAPVGAVLTSLFSGFLLAEGNGALGRLAAMQPAPAKAASTAAAGVGADSDSSFEFAVQTLVAGLEARLS</sequence>
<dbReference type="SUPFAM" id="SSF48498">
    <property type="entry name" value="Tetracyclin repressor-like, C-terminal domain"/>
    <property type="match status" value="1"/>
</dbReference>
<feature type="DNA-binding region" description="H-T-H motif" evidence="5">
    <location>
        <begin position="38"/>
        <end position="57"/>
    </location>
</feature>
<dbReference type="InterPro" id="IPR009057">
    <property type="entry name" value="Homeodomain-like_sf"/>
</dbReference>
<dbReference type="PANTHER" id="PTHR30055:SF151">
    <property type="entry name" value="TRANSCRIPTIONAL REGULATORY PROTEIN"/>
    <property type="match status" value="1"/>
</dbReference>
<keyword evidence="4" id="KW-0804">Transcription</keyword>
<dbReference type="Gene3D" id="1.10.357.10">
    <property type="entry name" value="Tetracycline Repressor, domain 2"/>
    <property type="match status" value="1"/>
</dbReference>
<dbReference type="Proteomes" id="UP000280698">
    <property type="component" value="Unassembled WGS sequence"/>
</dbReference>
<dbReference type="InterPro" id="IPR036271">
    <property type="entry name" value="Tet_transcr_reg_TetR-rel_C_sf"/>
</dbReference>
<evidence type="ECO:0000259" key="6">
    <source>
        <dbReference type="PROSITE" id="PS50977"/>
    </source>
</evidence>
<gene>
    <name evidence="7" type="ORF">EFE23_25890</name>
</gene>
<accession>A0ABX9W8W9</accession>
<evidence type="ECO:0000256" key="3">
    <source>
        <dbReference type="ARBA" id="ARBA00023125"/>
    </source>
</evidence>
<dbReference type="SUPFAM" id="SSF46689">
    <property type="entry name" value="Homeodomain-like"/>
    <property type="match status" value="1"/>
</dbReference>
<evidence type="ECO:0000313" key="8">
    <source>
        <dbReference type="Proteomes" id="UP000280698"/>
    </source>
</evidence>
<evidence type="ECO:0000256" key="5">
    <source>
        <dbReference type="PROSITE-ProRule" id="PRU00335"/>
    </source>
</evidence>
<keyword evidence="8" id="KW-1185">Reference proteome</keyword>
<dbReference type="Pfam" id="PF00440">
    <property type="entry name" value="TetR_N"/>
    <property type="match status" value="1"/>
</dbReference>
<name>A0ABX9W8W9_9ACTN</name>
<comment type="caution">
    <text evidence="7">The sequence shown here is derived from an EMBL/GenBank/DDBJ whole genome shotgun (WGS) entry which is preliminary data.</text>
</comment>
<feature type="domain" description="HTH tetR-type" evidence="6">
    <location>
        <begin position="15"/>
        <end position="75"/>
    </location>
</feature>
<dbReference type="PANTHER" id="PTHR30055">
    <property type="entry name" value="HTH-TYPE TRANSCRIPTIONAL REGULATOR RUTR"/>
    <property type="match status" value="1"/>
</dbReference>
<dbReference type="InterPro" id="IPR001647">
    <property type="entry name" value="HTH_TetR"/>
</dbReference>
<reference evidence="7 8" key="1">
    <citation type="submission" date="2018-11" db="EMBL/GenBank/DDBJ databases">
        <title>Micromonospora sp. PPF5-17, a new actinomycetes isolated from a hot spring soil.</title>
        <authorList>
            <person name="Thawai C."/>
        </authorList>
    </citation>
    <scope>NUCLEOTIDE SEQUENCE [LARGE SCALE GENOMIC DNA]</scope>
    <source>
        <strain evidence="7 8">PPF5-17</strain>
    </source>
</reference>
<dbReference type="EMBL" id="RJLN01000125">
    <property type="protein sequence ID" value="RNL88368.1"/>
    <property type="molecule type" value="Genomic_DNA"/>
</dbReference>
<evidence type="ECO:0000256" key="1">
    <source>
        <dbReference type="ARBA" id="ARBA00022491"/>
    </source>
</evidence>
<proteinExistence type="predicted"/>
<dbReference type="RefSeq" id="WP_123243510.1">
    <property type="nucleotide sequence ID" value="NZ_JAAHBY010000125.1"/>
</dbReference>
<dbReference type="InterPro" id="IPR003012">
    <property type="entry name" value="Tet_transcr_reg_TetR"/>
</dbReference>
<organism evidence="7 8">
    <name type="scientific">Micromonospora solifontis</name>
    <dbReference type="NCBI Taxonomy" id="2487138"/>
    <lineage>
        <taxon>Bacteria</taxon>
        <taxon>Bacillati</taxon>
        <taxon>Actinomycetota</taxon>
        <taxon>Actinomycetes</taxon>
        <taxon>Micromonosporales</taxon>
        <taxon>Micromonosporaceae</taxon>
        <taxon>Micromonospora</taxon>
    </lineage>
</organism>
<dbReference type="InterPro" id="IPR050109">
    <property type="entry name" value="HTH-type_TetR-like_transc_reg"/>
</dbReference>
<keyword evidence="2" id="KW-0805">Transcription regulation</keyword>
<dbReference type="InterPro" id="IPR004111">
    <property type="entry name" value="Repressor_TetR_C"/>
</dbReference>
<protein>
    <submittedName>
        <fullName evidence="7">TetR/AcrR family transcriptional regulator</fullName>
    </submittedName>
</protein>
<keyword evidence="1" id="KW-0678">Repressor</keyword>